<keyword evidence="3" id="KW-1185">Reference proteome</keyword>
<gene>
    <name evidence="2" type="ORF">QTP70_035114</name>
</gene>
<dbReference type="SMART" id="SM00198">
    <property type="entry name" value="SCP"/>
    <property type="match status" value="1"/>
</dbReference>
<dbReference type="CDD" id="cd05382">
    <property type="entry name" value="CAP_GAPR1-like"/>
    <property type="match status" value="1"/>
</dbReference>
<evidence type="ECO:0000259" key="1">
    <source>
        <dbReference type="SMART" id="SM00198"/>
    </source>
</evidence>
<dbReference type="InterPro" id="IPR001283">
    <property type="entry name" value="CRISP-related"/>
</dbReference>
<dbReference type="Proteomes" id="UP001274896">
    <property type="component" value="Unassembled WGS sequence"/>
</dbReference>
<dbReference type="PROSITE" id="PS01009">
    <property type="entry name" value="CRISP_1"/>
    <property type="match status" value="1"/>
</dbReference>
<evidence type="ECO:0000313" key="3">
    <source>
        <dbReference type="Proteomes" id="UP001274896"/>
    </source>
</evidence>
<accession>A0AAE0PWT3</accession>
<proteinExistence type="predicted"/>
<protein>
    <recommendedName>
        <fullName evidence="1">SCP domain-containing protein</fullName>
    </recommendedName>
</protein>
<dbReference type="AlphaFoldDB" id="A0AAE0PWT3"/>
<dbReference type="PRINTS" id="PR00837">
    <property type="entry name" value="V5TPXLIKE"/>
</dbReference>
<dbReference type="FunFam" id="3.40.33.10:FF:000016">
    <property type="entry name" value="Golgi-associated plant pathogenesis-related protein 1"/>
    <property type="match status" value="1"/>
</dbReference>
<sequence>MHVLCLYNTSNMAGRAAVDSWYNEINKYDFKKPGFTSGTGHFTQVVWKDSKQLGVGIATDGTTTFVVGQYLPAGNISSAGYFEKNVLPLQVPIQPN</sequence>
<dbReference type="InterPro" id="IPR035940">
    <property type="entry name" value="CAP_sf"/>
</dbReference>
<dbReference type="GO" id="GO:0005576">
    <property type="term" value="C:extracellular region"/>
    <property type="evidence" value="ECO:0007669"/>
    <property type="project" value="InterPro"/>
</dbReference>
<evidence type="ECO:0000313" key="2">
    <source>
        <dbReference type="EMBL" id="KAK3509464.1"/>
    </source>
</evidence>
<feature type="domain" description="SCP" evidence="1">
    <location>
        <begin position="1"/>
        <end position="78"/>
    </location>
</feature>
<dbReference type="InterPro" id="IPR014044">
    <property type="entry name" value="CAP_dom"/>
</dbReference>
<dbReference type="InterPro" id="IPR018244">
    <property type="entry name" value="Allrgn_V5/Tpx1_CS"/>
</dbReference>
<dbReference type="Gene3D" id="3.40.33.10">
    <property type="entry name" value="CAP"/>
    <property type="match status" value="1"/>
</dbReference>
<dbReference type="PANTHER" id="PTHR10334">
    <property type="entry name" value="CYSTEINE-RICH SECRETORY PROTEIN-RELATED"/>
    <property type="match status" value="1"/>
</dbReference>
<dbReference type="InterPro" id="IPR034113">
    <property type="entry name" value="SCP_GAPR1-like"/>
</dbReference>
<dbReference type="EMBL" id="JAUCMX010000027">
    <property type="protein sequence ID" value="KAK3509464.1"/>
    <property type="molecule type" value="Genomic_DNA"/>
</dbReference>
<comment type="caution">
    <text evidence="2">The sequence shown here is derived from an EMBL/GenBank/DDBJ whole genome shotgun (WGS) entry which is preliminary data.</text>
</comment>
<name>A0AAE0PWT3_9TELE</name>
<dbReference type="SUPFAM" id="SSF55797">
    <property type="entry name" value="PR-1-like"/>
    <property type="match status" value="1"/>
</dbReference>
<organism evidence="2 3">
    <name type="scientific">Hemibagrus guttatus</name>
    <dbReference type="NCBI Taxonomy" id="175788"/>
    <lineage>
        <taxon>Eukaryota</taxon>
        <taxon>Metazoa</taxon>
        <taxon>Chordata</taxon>
        <taxon>Craniata</taxon>
        <taxon>Vertebrata</taxon>
        <taxon>Euteleostomi</taxon>
        <taxon>Actinopterygii</taxon>
        <taxon>Neopterygii</taxon>
        <taxon>Teleostei</taxon>
        <taxon>Ostariophysi</taxon>
        <taxon>Siluriformes</taxon>
        <taxon>Bagridae</taxon>
        <taxon>Hemibagrus</taxon>
    </lineage>
</organism>
<reference evidence="2" key="1">
    <citation type="submission" date="2023-06" db="EMBL/GenBank/DDBJ databases">
        <title>Male Hemibagrus guttatus genome.</title>
        <authorList>
            <person name="Bian C."/>
        </authorList>
    </citation>
    <scope>NUCLEOTIDE SEQUENCE</scope>
    <source>
        <strain evidence="2">Male_cb2023</strain>
        <tissue evidence="2">Muscle</tissue>
    </source>
</reference>
<dbReference type="Pfam" id="PF00188">
    <property type="entry name" value="CAP"/>
    <property type="match status" value="1"/>
</dbReference>